<evidence type="ECO:0000313" key="3">
    <source>
        <dbReference type="Proteomes" id="UP001390339"/>
    </source>
</evidence>
<evidence type="ECO:0000256" key="1">
    <source>
        <dbReference type="SAM" id="MobiDB-lite"/>
    </source>
</evidence>
<reference evidence="2 3" key="1">
    <citation type="journal article" date="2024" name="IMA Fungus">
        <title>Apiospora arundinis, a panoply of carbohydrate-active enzymes and secondary metabolites.</title>
        <authorList>
            <person name="Sorensen T."/>
            <person name="Petersen C."/>
            <person name="Muurmann A.T."/>
            <person name="Christiansen J.V."/>
            <person name="Brundto M.L."/>
            <person name="Overgaard C.K."/>
            <person name="Boysen A.T."/>
            <person name="Wollenberg R.D."/>
            <person name="Larsen T.O."/>
            <person name="Sorensen J.L."/>
            <person name="Nielsen K.L."/>
            <person name="Sondergaard T.E."/>
        </authorList>
    </citation>
    <scope>NUCLEOTIDE SEQUENCE [LARGE SCALE GENOMIC DNA]</scope>
    <source>
        <strain evidence="2 3">AAU 773</strain>
    </source>
</reference>
<organism evidence="2 3">
    <name type="scientific">Apiospora arundinis</name>
    <dbReference type="NCBI Taxonomy" id="335852"/>
    <lineage>
        <taxon>Eukaryota</taxon>
        <taxon>Fungi</taxon>
        <taxon>Dikarya</taxon>
        <taxon>Ascomycota</taxon>
        <taxon>Pezizomycotina</taxon>
        <taxon>Sordariomycetes</taxon>
        <taxon>Xylariomycetidae</taxon>
        <taxon>Amphisphaeriales</taxon>
        <taxon>Apiosporaceae</taxon>
        <taxon>Apiospora</taxon>
    </lineage>
</organism>
<accession>A0ABR2JGL0</accession>
<sequence length="753" mass="85666">MEPVGLVASVVTLVAIVDKTVDCVRDIRRQWKDAPAEINALAKLLDDLQSLLKSFEQRSNGKPHQYLSNAIVQTRKCAEELVDFLDTKILVGRTKESSVQIKAAWMLHRRRINLLRETLSEAQVPLHLGLLLSQDSRLDRIETLLLTQVSENGALVALTESTSQLTTVVDSSRLTRAAPTGRNDGTTHVKPLSQGFSRSLQPYSTQARQIDPGSSLECSRNFIPETYMVEWNKLVFYDSMEILHSNNRRDVYYSLIIAHRRQYTRVKLHMEVNRDSIYWPALRAKPANIGYRKAYEPPATLMDDLQRFLHGKEDLPQDARIDLFLGHQKDKFRINSNPPERRRTQQYLQKVSETAKHMKCPRFKERELMHCGVSWKYEAVRLLAKCPSGWAIHVRFDARDDHMDEEFYALQVLYALHQENGFGSFLGLVEDDNNTVTGFLCRNPSRGPLLDAVFRAKQNETVVYWPLRERWCRQIIDGVSALHSHGYRHGSLGRFLRNGLCTDEDNNVIFLNSFRDSFTYADDMQDLSIPPECRRMENTSSDGSPLAIPVQPATDTYQLGLILWCIAANEEAVYRSTVHEVRDHDDDESRANFDNTQQLPPIDPSTAPPYMNRIIAMCRAEKPEDRPPVWKLAEEFPLLKMSEKTHSTGSGSSGWMKPMTTNQPRRTTWSPGPSTSAAATARRPRRTTTTTAAVALSRSTMISALTASRRGTIAWMTITTCRSCGRGSRREGITLVWVRTGNGRFLSVDARDR</sequence>
<keyword evidence="2" id="KW-0418">Kinase</keyword>
<gene>
    <name evidence="2" type="ORF">PGQ11_001647</name>
</gene>
<comment type="caution">
    <text evidence="2">The sequence shown here is derived from an EMBL/GenBank/DDBJ whole genome shotgun (WGS) entry which is preliminary data.</text>
</comment>
<dbReference type="Proteomes" id="UP001390339">
    <property type="component" value="Unassembled WGS sequence"/>
</dbReference>
<feature type="compositionally biased region" description="Low complexity" evidence="1">
    <location>
        <begin position="667"/>
        <end position="689"/>
    </location>
</feature>
<evidence type="ECO:0000313" key="2">
    <source>
        <dbReference type="EMBL" id="KAK8876701.1"/>
    </source>
</evidence>
<feature type="region of interest" description="Disordered" evidence="1">
    <location>
        <begin position="583"/>
        <end position="608"/>
    </location>
</feature>
<dbReference type="InterPro" id="IPR011009">
    <property type="entry name" value="Kinase-like_dom_sf"/>
</dbReference>
<feature type="region of interest" description="Disordered" evidence="1">
    <location>
        <begin position="644"/>
        <end position="689"/>
    </location>
</feature>
<name>A0ABR2JGL0_9PEZI</name>
<protein>
    <submittedName>
        <fullName evidence="2">Serine/threonine-protein kinase</fullName>
    </submittedName>
</protein>
<proteinExistence type="predicted"/>
<keyword evidence="3" id="KW-1185">Reference proteome</keyword>
<dbReference type="GO" id="GO:0016301">
    <property type="term" value="F:kinase activity"/>
    <property type="evidence" value="ECO:0007669"/>
    <property type="project" value="UniProtKB-KW"/>
</dbReference>
<keyword evidence="2" id="KW-0808">Transferase</keyword>
<dbReference type="Gene3D" id="1.10.510.10">
    <property type="entry name" value="Transferase(Phosphotransferase) domain 1"/>
    <property type="match status" value="1"/>
</dbReference>
<dbReference type="SUPFAM" id="SSF56112">
    <property type="entry name" value="Protein kinase-like (PK-like)"/>
    <property type="match status" value="1"/>
</dbReference>
<dbReference type="EMBL" id="JAPCWZ010000002">
    <property type="protein sequence ID" value="KAK8876701.1"/>
    <property type="molecule type" value="Genomic_DNA"/>
</dbReference>